<proteinExistence type="inferred from homology"/>
<protein>
    <recommendedName>
        <fullName evidence="4 14">3-oxoacyl-[acyl-carrier-protein] synthase 2</fullName>
        <ecNumber evidence="3 14">2.3.1.179</ecNumber>
    </recommendedName>
</protein>
<evidence type="ECO:0000256" key="3">
    <source>
        <dbReference type="ARBA" id="ARBA00012356"/>
    </source>
</evidence>
<dbReference type="Proteomes" id="UP000317371">
    <property type="component" value="Unassembled WGS sequence"/>
</dbReference>
<dbReference type="PIRSF" id="PIRSF000447">
    <property type="entry name" value="KAS_II"/>
    <property type="match status" value="1"/>
</dbReference>
<dbReference type="InterPro" id="IPR017568">
    <property type="entry name" value="3-oxoacyl-ACP_synth-2"/>
</dbReference>
<evidence type="ECO:0000256" key="7">
    <source>
        <dbReference type="ARBA" id="ARBA00022832"/>
    </source>
</evidence>
<dbReference type="InParanoid" id="A0A540VI04"/>
<evidence type="ECO:0000256" key="8">
    <source>
        <dbReference type="ARBA" id="ARBA00023098"/>
    </source>
</evidence>
<dbReference type="CDD" id="cd00834">
    <property type="entry name" value="KAS_I_II"/>
    <property type="match status" value="1"/>
</dbReference>
<dbReference type="NCBIfam" id="NF005589">
    <property type="entry name" value="PRK07314.1"/>
    <property type="match status" value="1"/>
</dbReference>
<evidence type="ECO:0000256" key="9">
    <source>
        <dbReference type="ARBA" id="ARBA00023160"/>
    </source>
</evidence>
<dbReference type="InterPro" id="IPR016039">
    <property type="entry name" value="Thiolase-like"/>
</dbReference>
<sequence length="427" mass="45678">MTTHNRSNGAHSEPKRVVITGMGAITPLGLSLAETWRELLAGHSGIDHISRFDTSDLRTTFAGEVRNFDPANYMDRKEARRLDPYIQYALAATKEAVADAGIDFSVEDPSRVGVIVGTGIGGLQSTLENYDIAQTRGLRRVSPFMIPNMLVDSAAGKIAIEYNLHGPNHAVVSACASGTSASGEAFELLRRGDADVMIVGGAEAAIVPIIVAGFDIMGALSQRNDDPAGACRPFDQDRDGFVMSEGSAIMIMETEEHARARGARIYAEVIGYGSSADAYSMAAPHEQGRGAIDAMRMALRKAAEYGVRPEDVDYINAHGTATRLNDVTETMAIKQVLGEHAYNVRISSTKSMLGHLLGGAGAIETVICAKVIQEGIIPPTINLHNPDPECDLNYTPLVAQKADVAVTLSNSFGFGGHNACIMLRRYE</sequence>
<comment type="caution">
    <text evidence="18">The sequence shown here is derived from an EMBL/GenBank/DDBJ whole genome shotgun (WGS) entry which is preliminary data.</text>
</comment>
<dbReference type="Gene3D" id="3.40.47.10">
    <property type="match status" value="1"/>
</dbReference>
<evidence type="ECO:0000256" key="1">
    <source>
        <dbReference type="ARBA" id="ARBA00005194"/>
    </source>
</evidence>
<comment type="similarity">
    <text evidence="2 14 16">Belongs to the thiolase-like superfamily. Beta-ketoacyl-ACP synthases family.</text>
</comment>
<dbReference type="EMBL" id="VIGC01000008">
    <property type="protein sequence ID" value="TQE96394.1"/>
    <property type="molecule type" value="Genomic_DNA"/>
</dbReference>
<comment type="pathway">
    <text evidence="1 14">Lipid metabolism; fatty acid biosynthesis.</text>
</comment>
<dbReference type="InterPro" id="IPR020841">
    <property type="entry name" value="PKS_Beta-ketoAc_synthase_dom"/>
</dbReference>
<reference evidence="18 19" key="1">
    <citation type="submission" date="2019-06" db="EMBL/GenBank/DDBJ databases">
        <title>Genome sequence of Litorilinea aerophila BAA-2444.</title>
        <authorList>
            <person name="Maclea K.S."/>
            <person name="Maurais E.G."/>
            <person name="Iannazzi L.C."/>
        </authorList>
    </citation>
    <scope>NUCLEOTIDE SEQUENCE [LARGE SCALE GENOMIC DNA]</scope>
    <source>
        <strain evidence="18 19">ATCC BAA-2444</strain>
    </source>
</reference>
<evidence type="ECO:0000313" key="18">
    <source>
        <dbReference type="EMBL" id="TQE96394.1"/>
    </source>
</evidence>
<dbReference type="AlphaFoldDB" id="A0A540VI04"/>
<keyword evidence="10 14" id="KW-0012">Acyltransferase</keyword>
<dbReference type="PANTHER" id="PTHR11712:SF336">
    <property type="entry name" value="3-OXOACYL-[ACYL-CARRIER-PROTEIN] SYNTHASE, MITOCHONDRIAL"/>
    <property type="match status" value="1"/>
</dbReference>
<keyword evidence="8" id="KW-0443">Lipid metabolism</keyword>
<evidence type="ECO:0000313" key="19">
    <source>
        <dbReference type="Proteomes" id="UP000317371"/>
    </source>
</evidence>
<organism evidence="18 19">
    <name type="scientific">Litorilinea aerophila</name>
    <dbReference type="NCBI Taxonomy" id="1204385"/>
    <lineage>
        <taxon>Bacteria</taxon>
        <taxon>Bacillati</taxon>
        <taxon>Chloroflexota</taxon>
        <taxon>Caldilineae</taxon>
        <taxon>Caldilineales</taxon>
        <taxon>Caldilineaceae</taxon>
        <taxon>Litorilinea</taxon>
    </lineage>
</organism>
<dbReference type="InterPro" id="IPR014031">
    <property type="entry name" value="Ketoacyl_synth_C"/>
</dbReference>
<accession>A0A540VI04</accession>
<keyword evidence="9 14" id="KW-0275">Fatty acid biosynthesis</keyword>
<dbReference type="NCBIfam" id="TIGR03150">
    <property type="entry name" value="fabF"/>
    <property type="match status" value="1"/>
</dbReference>
<dbReference type="SMART" id="SM00825">
    <property type="entry name" value="PKS_KS"/>
    <property type="match status" value="1"/>
</dbReference>
<evidence type="ECO:0000256" key="10">
    <source>
        <dbReference type="ARBA" id="ARBA00023315"/>
    </source>
</evidence>
<dbReference type="InterPro" id="IPR014030">
    <property type="entry name" value="Ketoacyl_synth_N"/>
</dbReference>
<comment type="catalytic activity">
    <reaction evidence="12 14">
        <text>(9Z)-hexadecenoyl-[ACP] + malonyl-[ACP] + H(+) = 3-oxo-(11Z)-octadecenoyl-[ACP] + holo-[ACP] + CO2</text>
        <dbReference type="Rhea" id="RHEA:55040"/>
        <dbReference type="Rhea" id="RHEA-COMP:9623"/>
        <dbReference type="Rhea" id="RHEA-COMP:9685"/>
        <dbReference type="Rhea" id="RHEA-COMP:10800"/>
        <dbReference type="Rhea" id="RHEA-COMP:14074"/>
        <dbReference type="ChEBI" id="CHEBI:15378"/>
        <dbReference type="ChEBI" id="CHEBI:16526"/>
        <dbReference type="ChEBI" id="CHEBI:64479"/>
        <dbReference type="ChEBI" id="CHEBI:78449"/>
        <dbReference type="ChEBI" id="CHEBI:83989"/>
        <dbReference type="ChEBI" id="CHEBI:138538"/>
        <dbReference type="EC" id="2.3.1.179"/>
    </reaction>
</comment>
<evidence type="ECO:0000256" key="15">
    <source>
        <dbReference type="PIRSR" id="PIRSR000447-1"/>
    </source>
</evidence>
<dbReference type="Pfam" id="PF00109">
    <property type="entry name" value="ketoacyl-synt"/>
    <property type="match status" value="1"/>
</dbReference>
<feature type="active site" description="For beta-ketoacyl synthase activity" evidence="15">
    <location>
        <position position="175"/>
    </location>
</feature>
<dbReference type="FunFam" id="3.40.47.10:FF:000009">
    <property type="entry name" value="3-oxoacyl-[acyl-carrier-protein] synthase 2"/>
    <property type="match status" value="1"/>
</dbReference>
<dbReference type="Pfam" id="PF02801">
    <property type="entry name" value="Ketoacyl-synt_C"/>
    <property type="match status" value="1"/>
</dbReference>
<keyword evidence="19" id="KW-1185">Reference proteome</keyword>
<dbReference type="OrthoDB" id="9808669at2"/>
<evidence type="ECO:0000256" key="16">
    <source>
        <dbReference type="RuleBase" id="RU003694"/>
    </source>
</evidence>
<evidence type="ECO:0000256" key="12">
    <source>
        <dbReference type="ARBA" id="ARBA00047318"/>
    </source>
</evidence>
<keyword evidence="6 14" id="KW-0808">Transferase</keyword>
<dbReference type="InterPro" id="IPR000794">
    <property type="entry name" value="Beta-ketoacyl_synthase"/>
</dbReference>
<dbReference type="RefSeq" id="WP_141609539.1">
    <property type="nucleotide sequence ID" value="NZ_VIGC02000008.1"/>
</dbReference>
<gene>
    <name evidence="18" type="primary">fabF</name>
    <name evidence="18" type="ORF">FKZ61_07845</name>
</gene>
<feature type="domain" description="Ketosynthase family 3 (KS3)" evidence="17">
    <location>
        <begin position="14"/>
        <end position="425"/>
    </location>
</feature>
<name>A0A540VI04_9CHLR</name>
<dbReference type="GO" id="GO:0005829">
    <property type="term" value="C:cytosol"/>
    <property type="evidence" value="ECO:0007669"/>
    <property type="project" value="TreeGrafter"/>
</dbReference>
<dbReference type="SUPFAM" id="SSF53901">
    <property type="entry name" value="Thiolase-like"/>
    <property type="match status" value="2"/>
</dbReference>
<dbReference type="PANTHER" id="PTHR11712">
    <property type="entry name" value="POLYKETIDE SYNTHASE-RELATED"/>
    <property type="match status" value="1"/>
</dbReference>
<comment type="function">
    <text evidence="11 14">Involved in the type II fatty acid elongation cycle. Catalyzes the elongation of a wide range of acyl-ACP by the addition of two carbons from malonyl-ACP to an acyl acceptor. Can efficiently catalyze the conversion of palmitoleoyl-ACP (cis-hexadec-9-enoyl-ACP) to cis-vaccenoyl-ACP (cis-octadec-11-enoyl-ACP), an essential step in the thermal regulation of fatty acid composition.</text>
</comment>
<dbReference type="FunCoup" id="A0A540VI04">
    <property type="interactions" value="474"/>
</dbReference>
<evidence type="ECO:0000259" key="17">
    <source>
        <dbReference type="PROSITE" id="PS52004"/>
    </source>
</evidence>
<evidence type="ECO:0000256" key="14">
    <source>
        <dbReference type="PIRNR" id="PIRNR000447"/>
    </source>
</evidence>
<evidence type="ECO:0000256" key="4">
    <source>
        <dbReference type="ARBA" id="ARBA00014657"/>
    </source>
</evidence>
<keyword evidence="7" id="KW-0276">Fatty acid metabolism</keyword>
<evidence type="ECO:0000256" key="5">
    <source>
        <dbReference type="ARBA" id="ARBA00022516"/>
    </source>
</evidence>
<dbReference type="EC" id="2.3.1.179" evidence="3 14"/>
<keyword evidence="5 14" id="KW-0444">Lipid biosynthesis</keyword>
<evidence type="ECO:0000256" key="6">
    <source>
        <dbReference type="ARBA" id="ARBA00022679"/>
    </source>
</evidence>
<evidence type="ECO:0000256" key="2">
    <source>
        <dbReference type="ARBA" id="ARBA00008467"/>
    </source>
</evidence>
<evidence type="ECO:0000256" key="13">
    <source>
        <dbReference type="ARBA" id="ARBA00047659"/>
    </source>
</evidence>
<evidence type="ECO:0000256" key="11">
    <source>
        <dbReference type="ARBA" id="ARBA00024006"/>
    </source>
</evidence>
<dbReference type="GO" id="GO:0006633">
    <property type="term" value="P:fatty acid biosynthetic process"/>
    <property type="evidence" value="ECO:0007669"/>
    <property type="project" value="UniProtKB-UniRule"/>
</dbReference>
<dbReference type="UniPathway" id="UPA00094"/>
<dbReference type="GO" id="GO:0004315">
    <property type="term" value="F:3-oxoacyl-[acyl-carrier-protein] synthase activity"/>
    <property type="evidence" value="ECO:0007669"/>
    <property type="project" value="UniProtKB-UniRule"/>
</dbReference>
<dbReference type="PROSITE" id="PS52004">
    <property type="entry name" value="KS3_2"/>
    <property type="match status" value="1"/>
</dbReference>
<comment type="catalytic activity">
    <reaction evidence="13 14">
        <text>a fatty acyl-[ACP] + malonyl-[ACP] + H(+) = a 3-oxoacyl-[ACP] + holo-[ACP] + CO2</text>
        <dbReference type="Rhea" id="RHEA:22836"/>
        <dbReference type="Rhea" id="RHEA-COMP:9623"/>
        <dbReference type="Rhea" id="RHEA-COMP:9685"/>
        <dbReference type="Rhea" id="RHEA-COMP:9916"/>
        <dbReference type="Rhea" id="RHEA-COMP:14125"/>
        <dbReference type="ChEBI" id="CHEBI:15378"/>
        <dbReference type="ChEBI" id="CHEBI:16526"/>
        <dbReference type="ChEBI" id="CHEBI:64479"/>
        <dbReference type="ChEBI" id="CHEBI:78449"/>
        <dbReference type="ChEBI" id="CHEBI:78776"/>
        <dbReference type="ChEBI" id="CHEBI:138651"/>
    </reaction>
</comment>